<comment type="caution">
    <text evidence="1">The sequence shown here is derived from an EMBL/GenBank/DDBJ whole genome shotgun (WGS) entry which is preliminary data.</text>
</comment>
<proteinExistence type="predicted"/>
<protein>
    <submittedName>
        <fullName evidence="1">Orotate phosphoribosyltransferase</fullName>
    </submittedName>
</protein>
<sequence length="212" mass="23130">MDNIIKIPAKCNRKIELKAIPGHFATNHSHINYYLDMTPIKYRHTEAQLVAKEMVKKYRHTTAVDAIVCMDGCEVIGAYLAEELTAAGIMSLNSHECVNVITPEINSSGQIIFRENVEPMVLHKHVVVLIASATTGKTIQQSIDGISYYGGIVEGVSALFSAVDNVGGVDVDSIFTTSDIPDYATYRPGACPFCDGKQKLDAIVNSFGYSKI</sequence>
<evidence type="ECO:0000313" key="1">
    <source>
        <dbReference type="EMBL" id="MBC8563408.1"/>
    </source>
</evidence>
<accession>A0ABR7N613</accession>
<keyword evidence="1" id="KW-0808">Transferase</keyword>
<keyword evidence="1" id="KW-0328">Glycosyltransferase</keyword>
<keyword evidence="2" id="KW-1185">Reference proteome</keyword>
<reference evidence="1 2" key="1">
    <citation type="submission" date="2020-08" db="EMBL/GenBank/DDBJ databases">
        <title>Genome public.</title>
        <authorList>
            <person name="Liu C."/>
            <person name="Sun Q."/>
        </authorList>
    </citation>
    <scope>NUCLEOTIDE SEQUENCE [LARGE SCALE GENOMIC DNA]</scope>
    <source>
        <strain evidence="1 2">NSJ-37</strain>
    </source>
</reference>
<dbReference type="InterPro" id="IPR029057">
    <property type="entry name" value="PRTase-like"/>
</dbReference>
<evidence type="ECO:0000313" key="2">
    <source>
        <dbReference type="Proteomes" id="UP000606193"/>
    </source>
</evidence>
<dbReference type="GO" id="GO:0016757">
    <property type="term" value="F:glycosyltransferase activity"/>
    <property type="evidence" value="ECO:0007669"/>
    <property type="project" value="UniProtKB-KW"/>
</dbReference>
<dbReference type="SUPFAM" id="SSF53271">
    <property type="entry name" value="PRTase-like"/>
    <property type="match status" value="1"/>
</dbReference>
<gene>
    <name evidence="1" type="ORF">H8704_12385</name>
</gene>
<name>A0ABR7N613_9FIRM</name>
<dbReference type="Gene3D" id="3.40.50.2020">
    <property type="match status" value="1"/>
</dbReference>
<dbReference type="Proteomes" id="UP000606193">
    <property type="component" value="Unassembled WGS sequence"/>
</dbReference>
<dbReference type="EMBL" id="JACRSX010000021">
    <property type="protein sequence ID" value="MBC8563408.1"/>
    <property type="molecule type" value="Genomic_DNA"/>
</dbReference>
<organism evidence="1 2">
    <name type="scientific">Jutongia huaianensis</name>
    <dbReference type="NCBI Taxonomy" id="2763668"/>
    <lineage>
        <taxon>Bacteria</taxon>
        <taxon>Bacillati</taxon>
        <taxon>Bacillota</taxon>
        <taxon>Clostridia</taxon>
        <taxon>Lachnospirales</taxon>
        <taxon>Lachnospiraceae</taxon>
        <taxon>Jutongia</taxon>
    </lineage>
</organism>